<feature type="domain" description="EF-hand" evidence="19">
    <location>
        <begin position="704"/>
        <end position="739"/>
    </location>
</feature>
<accession>A0A5N6RQR9</accession>
<evidence type="ECO:0000256" key="10">
    <source>
        <dbReference type="ARBA" id="ARBA00022837"/>
    </source>
</evidence>
<keyword evidence="10" id="KW-0106">Calcium</keyword>
<feature type="domain" description="EF-hand" evidence="19">
    <location>
        <begin position="329"/>
        <end position="364"/>
    </location>
</feature>
<feature type="transmembrane region" description="Helical" evidence="17">
    <location>
        <begin position="137"/>
        <end position="164"/>
    </location>
</feature>
<keyword evidence="15 17" id="KW-0472">Membrane</keyword>
<dbReference type="GO" id="GO:0006874">
    <property type="term" value="P:intracellular calcium ion homeostasis"/>
    <property type="evidence" value="ECO:0007669"/>
    <property type="project" value="TreeGrafter"/>
</dbReference>
<dbReference type="InterPro" id="IPR002048">
    <property type="entry name" value="EF_hand_dom"/>
</dbReference>
<evidence type="ECO:0000256" key="6">
    <source>
        <dbReference type="ARBA" id="ARBA00022568"/>
    </source>
</evidence>
<keyword evidence="14" id="KW-0406">Ion transport</keyword>
<dbReference type="GO" id="GO:0006814">
    <property type="term" value="P:sodium ion transport"/>
    <property type="evidence" value="ECO:0007669"/>
    <property type="project" value="UniProtKB-KW"/>
</dbReference>
<evidence type="ECO:0000256" key="18">
    <source>
        <dbReference type="SAM" id="SignalP"/>
    </source>
</evidence>
<feature type="transmembrane region" description="Helical" evidence="17">
    <location>
        <begin position="198"/>
        <end position="215"/>
    </location>
</feature>
<reference evidence="20 21" key="1">
    <citation type="submission" date="2019-06" db="EMBL/GenBank/DDBJ databases">
        <title>A chromosomal-level reference genome of Carpinus fangiana (Coryloideae, Betulaceae).</title>
        <authorList>
            <person name="Yang X."/>
            <person name="Wang Z."/>
            <person name="Zhang L."/>
            <person name="Hao G."/>
            <person name="Liu J."/>
            <person name="Yang Y."/>
        </authorList>
    </citation>
    <scope>NUCLEOTIDE SEQUENCE [LARGE SCALE GENOMIC DNA]</scope>
    <source>
        <strain evidence="20">Cfa_2016G</strain>
        <tissue evidence="20">Leaf</tissue>
    </source>
</reference>
<feature type="transmembrane region" description="Helical" evidence="17">
    <location>
        <begin position="794"/>
        <end position="813"/>
    </location>
</feature>
<keyword evidence="12" id="KW-0346">Stress response</keyword>
<feature type="transmembrane region" description="Helical" evidence="17">
    <location>
        <begin position="450"/>
        <end position="474"/>
    </location>
</feature>
<dbReference type="AlphaFoldDB" id="A0A5N6RQR9"/>
<feature type="transmembrane region" description="Helical" evidence="17">
    <location>
        <begin position="866"/>
        <end position="888"/>
    </location>
</feature>
<evidence type="ECO:0000313" key="20">
    <source>
        <dbReference type="EMBL" id="KAE8124748.1"/>
    </source>
</evidence>
<dbReference type="Pfam" id="PF01699">
    <property type="entry name" value="Na_Ca_ex"/>
    <property type="match status" value="3"/>
</dbReference>
<dbReference type="OrthoDB" id="26525at2759"/>
<feature type="transmembrane region" description="Helical" evidence="17">
    <location>
        <begin position="921"/>
        <end position="944"/>
    </location>
</feature>
<evidence type="ECO:0000256" key="15">
    <source>
        <dbReference type="ARBA" id="ARBA00023136"/>
    </source>
</evidence>
<keyword evidence="13" id="KW-0915">Sodium</keyword>
<evidence type="ECO:0000256" key="14">
    <source>
        <dbReference type="ARBA" id="ARBA00023065"/>
    </source>
</evidence>
<gene>
    <name evidence="20" type="ORF">FH972_019605</name>
</gene>
<dbReference type="InterPro" id="IPR018247">
    <property type="entry name" value="EF_Hand_1_Ca_BS"/>
</dbReference>
<evidence type="ECO:0000256" key="16">
    <source>
        <dbReference type="ARBA" id="ARBA00023201"/>
    </source>
</evidence>
<feature type="transmembrane region" description="Helical" evidence="17">
    <location>
        <begin position="569"/>
        <end position="590"/>
    </location>
</feature>
<evidence type="ECO:0000256" key="4">
    <source>
        <dbReference type="ARBA" id="ARBA00022449"/>
    </source>
</evidence>
<keyword evidence="7 17" id="KW-0812">Transmembrane</keyword>
<feature type="signal peptide" evidence="18">
    <location>
        <begin position="1"/>
        <end position="22"/>
    </location>
</feature>
<feature type="transmembrane region" description="Helical" evidence="17">
    <location>
        <begin position="825"/>
        <end position="845"/>
    </location>
</feature>
<feature type="transmembrane region" description="Helical" evidence="17">
    <location>
        <begin position="419"/>
        <end position="438"/>
    </location>
</feature>
<evidence type="ECO:0000256" key="11">
    <source>
        <dbReference type="ARBA" id="ARBA00022989"/>
    </source>
</evidence>
<dbReference type="InterPro" id="IPR004713">
    <property type="entry name" value="CaH_exchang"/>
</dbReference>
<comment type="subcellular location">
    <subcellularLocation>
        <location evidence="1">Cell membrane</location>
        <topology evidence="1">Multi-pass membrane protein</topology>
    </subcellularLocation>
</comment>
<feature type="transmembrane region" description="Helical" evidence="17">
    <location>
        <begin position="96"/>
        <end position="117"/>
    </location>
</feature>
<keyword evidence="6" id="KW-0109">Calcium transport</keyword>
<dbReference type="PROSITE" id="PS00018">
    <property type="entry name" value="EF_HAND_1"/>
    <property type="match status" value="3"/>
</dbReference>
<keyword evidence="16" id="KW-0739">Sodium transport</keyword>
<dbReference type="GO" id="GO:0005509">
    <property type="term" value="F:calcium ion binding"/>
    <property type="evidence" value="ECO:0007669"/>
    <property type="project" value="InterPro"/>
</dbReference>
<evidence type="ECO:0000256" key="7">
    <source>
        <dbReference type="ARBA" id="ARBA00022692"/>
    </source>
</evidence>
<dbReference type="Pfam" id="PF13499">
    <property type="entry name" value="EF-hand_7"/>
    <property type="match status" value="2"/>
</dbReference>
<keyword evidence="18" id="KW-0732">Signal</keyword>
<dbReference type="Proteomes" id="UP000327013">
    <property type="component" value="Chromosome 8"/>
</dbReference>
<proteinExistence type="inferred from homology"/>
<keyword evidence="3" id="KW-0813">Transport</keyword>
<dbReference type="PANTHER" id="PTHR31503:SF36">
    <property type="entry name" value="SODIUM_CALCIUM EXCHANGER MEMBRANE REGION DOMAIN-CONTAINING PROTEIN"/>
    <property type="match status" value="1"/>
</dbReference>
<feature type="transmembrane region" description="Helical" evidence="17">
    <location>
        <begin position="894"/>
        <end position="914"/>
    </location>
</feature>
<dbReference type="SMART" id="SM00054">
    <property type="entry name" value="EFh"/>
    <property type="match status" value="4"/>
</dbReference>
<name>A0A5N6RQR9_9ROSI</name>
<evidence type="ECO:0000256" key="2">
    <source>
        <dbReference type="ARBA" id="ARBA00008170"/>
    </source>
</evidence>
<evidence type="ECO:0000259" key="19">
    <source>
        <dbReference type="PROSITE" id="PS50222"/>
    </source>
</evidence>
<dbReference type="Gene3D" id="1.10.238.10">
    <property type="entry name" value="EF-hand"/>
    <property type="match status" value="2"/>
</dbReference>
<evidence type="ECO:0000256" key="9">
    <source>
        <dbReference type="ARBA" id="ARBA00022737"/>
    </source>
</evidence>
<feature type="transmembrane region" description="Helical" evidence="17">
    <location>
        <begin position="69"/>
        <end position="89"/>
    </location>
</feature>
<dbReference type="FunFam" id="1.20.1420.30:FF:000019">
    <property type="entry name" value="Sodium/calcium exchanger NCL2"/>
    <property type="match status" value="1"/>
</dbReference>
<dbReference type="GO" id="GO:0005886">
    <property type="term" value="C:plasma membrane"/>
    <property type="evidence" value="ECO:0007669"/>
    <property type="project" value="UniProtKB-SubCell"/>
</dbReference>
<evidence type="ECO:0000256" key="5">
    <source>
        <dbReference type="ARBA" id="ARBA00022475"/>
    </source>
</evidence>
<comment type="similarity">
    <text evidence="2">Belongs to the Ca(2+):cation antiporter (CaCA) (TC 2.A.19) family.</text>
</comment>
<evidence type="ECO:0000256" key="1">
    <source>
        <dbReference type="ARBA" id="ARBA00004651"/>
    </source>
</evidence>
<evidence type="ECO:0000256" key="12">
    <source>
        <dbReference type="ARBA" id="ARBA00023016"/>
    </source>
</evidence>
<evidence type="ECO:0000256" key="13">
    <source>
        <dbReference type="ARBA" id="ARBA00023053"/>
    </source>
</evidence>
<dbReference type="SUPFAM" id="SSF47473">
    <property type="entry name" value="EF-hand"/>
    <property type="match status" value="1"/>
</dbReference>
<evidence type="ECO:0000256" key="8">
    <source>
        <dbReference type="ARBA" id="ARBA00022723"/>
    </source>
</evidence>
<protein>
    <recommendedName>
        <fullName evidence="19">EF-hand domain-containing protein</fullName>
    </recommendedName>
</protein>
<feature type="transmembrane region" description="Helical" evidence="17">
    <location>
        <begin position="602"/>
        <end position="624"/>
    </location>
</feature>
<dbReference type="CDD" id="cd00051">
    <property type="entry name" value="EFh"/>
    <property type="match status" value="2"/>
</dbReference>
<dbReference type="EMBL" id="CM017328">
    <property type="protein sequence ID" value="KAE8124748.1"/>
    <property type="molecule type" value="Genomic_DNA"/>
</dbReference>
<keyword evidence="9" id="KW-0677">Repeat</keyword>
<organism evidence="20 21">
    <name type="scientific">Carpinus fangiana</name>
    <dbReference type="NCBI Taxonomy" id="176857"/>
    <lineage>
        <taxon>Eukaryota</taxon>
        <taxon>Viridiplantae</taxon>
        <taxon>Streptophyta</taxon>
        <taxon>Embryophyta</taxon>
        <taxon>Tracheophyta</taxon>
        <taxon>Spermatophyta</taxon>
        <taxon>Magnoliopsida</taxon>
        <taxon>eudicotyledons</taxon>
        <taxon>Gunneridae</taxon>
        <taxon>Pentapetalae</taxon>
        <taxon>rosids</taxon>
        <taxon>fabids</taxon>
        <taxon>Fagales</taxon>
        <taxon>Betulaceae</taxon>
        <taxon>Carpinus</taxon>
    </lineage>
</organism>
<dbReference type="PROSITE" id="PS50222">
    <property type="entry name" value="EF_HAND_2"/>
    <property type="match status" value="4"/>
</dbReference>
<evidence type="ECO:0000256" key="17">
    <source>
        <dbReference type="SAM" id="Phobius"/>
    </source>
</evidence>
<keyword evidence="5" id="KW-1003">Cell membrane</keyword>
<feature type="transmembrane region" description="Helical" evidence="17">
    <location>
        <begin position="227"/>
        <end position="249"/>
    </location>
</feature>
<sequence length="947" mass="104366">MSSHLNLFFLLVLLILCGPTNGRQSSYDVVSDGGVQQVHASPYLALNRLSAADSSCDQAYGFVPCSTSVLGNLFLILVYGYFMFLAATYLSDGSELLLEILGPGIVGGLLLPILRAAPDSIIILVSGLSGSTATAQTQVSVGMGLLAGSTVMLLTVIWGSCVIVGKCDLVDSKAVDSTDTKGYSLTESGVSTDIWTCYGARIMIISVIPFLVVQIPQAFSSTSGRHLAILIGLIVSLLLLVSYCTYQVLQPITQRRKLAYVKHKHVIVGLLQDLKKRALGRLVNDNGELDKGVVDKLFSAIDTNKDGNISKSELRALIVGINFEEIDLDKEDAVDKLMKDFDTSRNDGIDEGEFFEGIKKWLGMLKWTRPPSGDPGPHTKHFLDFHREIAREEDLLDVGGPSDEFFEGDDKIKSISIKAGLFLLLGAIIAVAFAEPLVDAVDNFSDATSIPAFFVSFIALPLATNSCEAVSTMITASRNKRKTASLTFSEEGEKRDARPPSLVVFQLMAYKIFNYLNIEQSKAPEQGVSLSQRQHAGVNWSVAIAYMIKYFTLIHDPIKSAESGIGTDIWTCYTGRIMAISVIPFVIVQIPQIFNSTSWSRLAVLIGLIVSLLLLASYCLLQIFQPWIQRRKLAYVKHKHVLVGLLKHLKKRALGRLLKDNGEPDEGVVDKLFSAIDTNKDGNISKSELRAFIVGIKFEDIDLDIEDAIDKLMKDFDTSHDDVIDKGEFSEGIKIWLVKLKWRRPASGDPGPHSEHFLDFHREIKREEDLLDVRDQSDEVIEGDENSKWISLKAMLLLLLGTLIAVAFADPLVDAVDNFSDATSIPAFFVSFIALPLATNSREAVSTIITVSGNKRKTASLTFSELYGAATMRNVLSLSVFLALVYIRGLPWDFTAEMLVILIVCIVMSAFVSFRTHYPLWTSIIAILLYPFSLALVYVFQYIFGWS</sequence>
<dbReference type="GO" id="GO:0015369">
    <property type="term" value="F:calcium:proton antiporter activity"/>
    <property type="evidence" value="ECO:0007669"/>
    <property type="project" value="TreeGrafter"/>
</dbReference>
<evidence type="ECO:0000256" key="3">
    <source>
        <dbReference type="ARBA" id="ARBA00022448"/>
    </source>
</evidence>
<dbReference type="InterPro" id="IPR004837">
    <property type="entry name" value="NaCa_Exmemb"/>
</dbReference>
<keyword evidence="8" id="KW-0479">Metal-binding</keyword>
<dbReference type="PANTHER" id="PTHR31503">
    <property type="entry name" value="VACUOLAR CALCIUM ION TRANSPORTER"/>
    <property type="match status" value="1"/>
</dbReference>
<feature type="domain" description="EF-hand" evidence="19">
    <location>
        <begin position="289"/>
        <end position="324"/>
    </location>
</feature>
<dbReference type="InterPro" id="IPR011992">
    <property type="entry name" value="EF-hand-dom_pair"/>
</dbReference>
<feature type="chain" id="PRO_5024359918" description="EF-hand domain-containing protein" evidence="18">
    <location>
        <begin position="23"/>
        <end position="947"/>
    </location>
</feature>
<feature type="domain" description="EF-hand" evidence="19">
    <location>
        <begin position="664"/>
        <end position="699"/>
    </location>
</feature>
<keyword evidence="4" id="KW-0050">Antiport</keyword>
<keyword evidence="21" id="KW-1185">Reference proteome</keyword>
<evidence type="ECO:0000313" key="21">
    <source>
        <dbReference type="Proteomes" id="UP000327013"/>
    </source>
</evidence>
<keyword evidence="11 17" id="KW-1133">Transmembrane helix</keyword>